<feature type="transmembrane region" description="Helical" evidence="5">
    <location>
        <begin position="46"/>
        <end position="66"/>
    </location>
</feature>
<dbReference type="STRING" id="857293.CAAU_2084"/>
<keyword evidence="7" id="KW-0645">Protease</keyword>
<dbReference type="GO" id="GO:0005886">
    <property type="term" value="C:plasma membrane"/>
    <property type="evidence" value="ECO:0007669"/>
    <property type="project" value="TreeGrafter"/>
</dbReference>
<accession>I7LK33</accession>
<comment type="subcellular location">
    <subcellularLocation>
        <location evidence="1">Membrane</location>
        <topology evidence="1">Multi-pass membrane protein</topology>
    </subcellularLocation>
</comment>
<evidence type="ECO:0000313" key="8">
    <source>
        <dbReference type="Proteomes" id="UP000007652"/>
    </source>
</evidence>
<dbReference type="Pfam" id="PF01957">
    <property type="entry name" value="NfeD"/>
    <property type="match status" value="1"/>
</dbReference>
<dbReference type="PANTHER" id="PTHR33507:SF3">
    <property type="entry name" value="INNER MEMBRANE PROTEIN YBBJ"/>
    <property type="match status" value="1"/>
</dbReference>
<dbReference type="AlphaFoldDB" id="I7LK33"/>
<feature type="domain" description="NfeD-like C-terminal" evidence="6">
    <location>
        <begin position="82"/>
        <end position="137"/>
    </location>
</feature>
<dbReference type="InterPro" id="IPR002810">
    <property type="entry name" value="NfeD-like_C"/>
</dbReference>
<gene>
    <name evidence="7" type="ORF">CAAU_2084</name>
</gene>
<dbReference type="GO" id="GO:0008233">
    <property type="term" value="F:peptidase activity"/>
    <property type="evidence" value="ECO:0007669"/>
    <property type="project" value="UniProtKB-KW"/>
</dbReference>
<comment type="caution">
    <text evidence="7">The sequence shown here is derived from an EMBL/GenBank/DDBJ whole genome shotgun (WGS) entry which is preliminary data.</text>
</comment>
<proteinExistence type="predicted"/>
<dbReference type="SUPFAM" id="SSF141322">
    <property type="entry name" value="NfeD domain-like"/>
    <property type="match status" value="1"/>
</dbReference>
<feature type="transmembrane region" description="Helical" evidence="5">
    <location>
        <begin position="7"/>
        <end position="40"/>
    </location>
</feature>
<reference evidence="7 8" key="1">
    <citation type="journal article" date="2011" name="J. Bacteriol.">
        <title>Draft genome sequence of Caloramator australicus strain RC3T, a thermoanaerobe from the Great Artesian Basin of Australia.</title>
        <authorList>
            <person name="Ogg C.D."/>
            <person name="Patel B.K.C."/>
        </authorList>
    </citation>
    <scope>NUCLEOTIDE SEQUENCE [LARGE SCALE GENOMIC DNA]</scope>
    <source>
        <strain evidence="7 8">RC3</strain>
    </source>
</reference>
<dbReference type="Gene3D" id="2.40.50.140">
    <property type="entry name" value="Nucleic acid-binding proteins"/>
    <property type="match status" value="1"/>
</dbReference>
<evidence type="ECO:0000256" key="2">
    <source>
        <dbReference type="ARBA" id="ARBA00022692"/>
    </source>
</evidence>
<protein>
    <submittedName>
        <fullName evidence="7">Putative activity regulator of membrane protease YbbK</fullName>
    </submittedName>
</protein>
<dbReference type="RefSeq" id="WP_008909424.1">
    <property type="nucleotide sequence ID" value="NZ_CAKP01000110.1"/>
</dbReference>
<organism evidence="7 8">
    <name type="scientific">Caloramator australicus RC3</name>
    <dbReference type="NCBI Taxonomy" id="857293"/>
    <lineage>
        <taxon>Bacteria</taxon>
        <taxon>Bacillati</taxon>
        <taxon>Bacillota</taxon>
        <taxon>Clostridia</taxon>
        <taxon>Eubacteriales</taxon>
        <taxon>Clostridiaceae</taxon>
        <taxon>Caloramator</taxon>
    </lineage>
</organism>
<evidence type="ECO:0000256" key="4">
    <source>
        <dbReference type="ARBA" id="ARBA00023136"/>
    </source>
</evidence>
<keyword evidence="2 5" id="KW-0812">Transmembrane</keyword>
<dbReference type="PANTHER" id="PTHR33507">
    <property type="entry name" value="INNER MEMBRANE PROTEIN YBBJ"/>
    <property type="match status" value="1"/>
</dbReference>
<evidence type="ECO:0000313" key="7">
    <source>
        <dbReference type="EMBL" id="CCJ34168.1"/>
    </source>
</evidence>
<name>I7LK33_9CLOT</name>
<keyword evidence="8" id="KW-1185">Reference proteome</keyword>
<keyword evidence="4 5" id="KW-0472">Membrane</keyword>
<dbReference type="EMBL" id="CAKP01000110">
    <property type="protein sequence ID" value="CCJ34168.1"/>
    <property type="molecule type" value="Genomic_DNA"/>
</dbReference>
<evidence type="ECO:0000256" key="3">
    <source>
        <dbReference type="ARBA" id="ARBA00022989"/>
    </source>
</evidence>
<evidence type="ECO:0000256" key="5">
    <source>
        <dbReference type="SAM" id="Phobius"/>
    </source>
</evidence>
<evidence type="ECO:0000259" key="6">
    <source>
        <dbReference type="Pfam" id="PF01957"/>
    </source>
</evidence>
<dbReference type="GO" id="GO:0006508">
    <property type="term" value="P:proteolysis"/>
    <property type="evidence" value="ECO:0007669"/>
    <property type="project" value="UniProtKB-KW"/>
</dbReference>
<dbReference type="InterPro" id="IPR052165">
    <property type="entry name" value="Membrane_assoc_protease"/>
</dbReference>
<sequence length="143" mass="16175">MLYVWIIIALLGILTDILTSAYLFFAFTIGAIFAIVALIFNASNLIQIIIFSIVSALTLGISYPFIKETLKKTVKRTLRMEEEYIGMELTAEEDIIDKAHIKINGIYWLAKNTGEIIKRGERFKIIGIEGSKFLIQKSKGEKI</sequence>
<keyword evidence="7" id="KW-0378">Hydrolase</keyword>
<dbReference type="InterPro" id="IPR012340">
    <property type="entry name" value="NA-bd_OB-fold"/>
</dbReference>
<evidence type="ECO:0000256" key="1">
    <source>
        <dbReference type="ARBA" id="ARBA00004141"/>
    </source>
</evidence>
<dbReference type="eggNOG" id="COG1585">
    <property type="taxonomic scope" value="Bacteria"/>
</dbReference>
<keyword evidence="3 5" id="KW-1133">Transmembrane helix</keyword>
<dbReference type="Proteomes" id="UP000007652">
    <property type="component" value="Unassembled WGS sequence"/>
</dbReference>